<dbReference type="Proteomes" id="UP000238823">
    <property type="component" value="Unassembled WGS sequence"/>
</dbReference>
<dbReference type="GO" id="GO:0005524">
    <property type="term" value="F:ATP binding"/>
    <property type="evidence" value="ECO:0007669"/>
    <property type="project" value="InterPro"/>
</dbReference>
<feature type="domain" description="ATPase AAA-type core" evidence="2">
    <location>
        <begin position="275"/>
        <end position="356"/>
    </location>
</feature>
<dbReference type="Pfam" id="PF13304">
    <property type="entry name" value="AAA_21"/>
    <property type="match status" value="1"/>
</dbReference>
<organism evidence="3 4">
    <name type="scientific">Enhygromyxa salina</name>
    <dbReference type="NCBI Taxonomy" id="215803"/>
    <lineage>
        <taxon>Bacteria</taxon>
        <taxon>Pseudomonadati</taxon>
        <taxon>Myxococcota</taxon>
        <taxon>Polyangia</taxon>
        <taxon>Nannocystales</taxon>
        <taxon>Nannocystaceae</taxon>
        <taxon>Enhygromyxa</taxon>
    </lineage>
</organism>
<dbReference type="AlphaFoldDB" id="A0A2S9XQD4"/>
<dbReference type="GO" id="GO:0016887">
    <property type="term" value="F:ATP hydrolysis activity"/>
    <property type="evidence" value="ECO:0007669"/>
    <property type="project" value="InterPro"/>
</dbReference>
<evidence type="ECO:0000313" key="4">
    <source>
        <dbReference type="Proteomes" id="UP000238823"/>
    </source>
</evidence>
<dbReference type="GO" id="GO:0000731">
    <property type="term" value="P:DNA synthesis involved in DNA repair"/>
    <property type="evidence" value="ECO:0007669"/>
    <property type="project" value="TreeGrafter"/>
</dbReference>
<dbReference type="Pfam" id="PF13175">
    <property type="entry name" value="AAA_15"/>
    <property type="match status" value="1"/>
</dbReference>
<dbReference type="PANTHER" id="PTHR32182:SF22">
    <property type="entry name" value="ATP-DEPENDENT ENDONUCLEASE, OLD FAMILY-RELATED"/>
    <property type="match status" value="1"/>
</dbReference>
<dbReference type="Gene3D" id="3.40.50.300">
    <property type="entry name" value="P-loop containing nucleotide triphosphate hydrolases"/>
    <property type="match status" value="2"/>
</dbReference>
<name>A0A2S9XQD4_9BACT</name>
<dbReference type="PANTHER" id="PTHR32182">
    <property type="entry name" value="DNA REPLICATION AND REPAIR PROTEIN RECF"/>
    <property type="match status" value="1"/>
</dbReference>
<dbReference type="InterPro" id="IPR027417">
    <property type="entry name" value="P-loop_NTPase"/>
</dbReference>
<evidence type="ECO:0000259" key="1">
    <source>
        <dbReference type="Pfam" id="PF13175"/>
    </source>
</evidence>
<dbReference type="PIRSF" id="PIRSF029347">
    <property type="entry name" value="RecF"/>
    <property type="match status" value="1"/>
</dbReference>
<dbReference type="InterPro" id="IPR003959">
    <property type="entry name" value="ATPase_AAA_core"/>
</dbReference>
<accession>A0A2S9XQD4</accession>
<reference evidence="3 4" key="1">
    <citation type="submission" date="2018-03" db="EMBL/GenBank/DDBJ databases">
        <title>Draft Genome Sequences of the Obligatory Marine Myxobacteria Enhygromyxa salina SWB007.</title>
        <authorList>
            <person name="Poehlein A."/>
            <person name="Moghaddam J.A."/>
            <person name="Harms H."/>
            <person name="Alanjari M."/>
            <person name="Koenig G.M."/>
            <person name="Daniel R."/>
            <person name="Schaeberle T.F."/>
        </authorList>
    </citation>
    <scope>NUCLEOTIDE SEQUENCE [LARGE SCALE GENOMIC DNA]</scope>
    <source>
        <strain evidence="3 4">SWB007</strain>
    </source>
</reference>
<sequence length="416" mass="44937">MPALDPLCATLPCVARLVELRVRGLRTLADVTLSLSGLTVLIGDNGTGKSSLLEALRIAQLVAGSKFMETLSREHMLGSAVRADAGELKLDLRVEADGHNLAYSISLNPAALYISHEAIHELPAGLGLSCGAASSSDARPLIVRYPEKFSVTDGGREQPTSPLLSIFEYFGRAPDVESVAIIREALEGIDIHLPFEVSATWAARAFGRAAGARDAQMIQPSDRLELFGANLANVYQTLKNSGSERWHETMELLGLGLGPDLKDVLLTAVAGGGHLSLGLELRGRGHVPAFQLADGQLTYLAFVALVQLERGRTLLTFDEPEQHLHPALLNRVLQLFEDASTRYPVILATHSDRLLDFLPDPAATVRVCELDAQHRTHLRKLDAAQLDAWMQRYSGLGEIRAAGQLRSIVSADEDAA</sequence>
<proteinExistence type="predicted"/>
<protein>
    <submittedName>
        <fullName evidence="3">Recombination protein F</fullName>
    </submittedName>
</protein>
<dbReference type="EMBL" id="PVNL01000138">
    <property type="protein sequence ID" value="PRP95065.1"/>
    <property type="molecule type" value="Genomic_DNA"/>
</dbReference>
<dbReference type="SUPFAM" id="SSF52540">
    <property type="entry name" value="P-loop containing nucleoside triphosphate hydrolases"/>
    <property type="match status" value="1"/>
</dbReference>
<dbReference type="InterPro" id="IPR014555">
    <property type="entry name" value="RecF-like"/>
</dbReference>
<dbReference type="GO" id="GO:0006302">
    <property type="term" value="P:double-strand break repair"/>
    <property type="evidence" value="ECO:0007669"/>
    <property type="project" value="TreeGrafter"/>
</dbReference>
<comment type="caution">
    <text evidence="3">The sequence shown here is derived from an EMBL/GenBank/DDBJ whole genome shotgun (WGS) entry which is preliminary data.</text>
</comment>
<dbReference type="InterPro" id="IPR041685">
    <property type="entry name" value="AAA_GajA/Old/RecF-like"/>
</dbReference>
<gene>
    <name evidence="3" type="ORF">ENSA7_73740</name>
</gene>
<feature type="domain" description="Endonuclease GajA/Old nuclease/RecF-like AAA" evidence="1">
    <location>
        <begin position="17"/>
        <end position="58"/>
    </location>
</feature>
<evidence type="ECO:0000313" key="3">
    <source>
        <dbReference type="EMBL" id="PRP95065.1"/>
    </source>
</evidence>
<evidence type="ECO:0000259" key="2">
    <source>
        <dbReference type="Pfam" id="PF13304"/>
    </source>
</evidence>